<dbReference type="GO" id="GO:1904263">
    <property type="term" value="P:positive regulation of TORC1 signaling"/>
    <property type="evidence" value="ECO:0007669"/>
    <property type="project" value="TreeGrafter"/>
</dbReference>
<evidence type="ECO:0000256" key="4">
    <source>
        <dbReference type="ARBA" id="ARBA00022490"/>
    </source>
</evidence>
<reference evidence="8" key="1">
    <citation type="submission" date="2025-08" db="UniProtKB">
        <authorList>
            <consortium name="RefSeq"/>
        </authorList>
    </citation>
    <scope>IDENTIFICATION</scope>
    <source>
        <strain evidence="8">USDA-PBARC FA_bdor</strain>
        <tissue evidence="8">Whole organism</tissue>
    </source>
</reference>
<dbReference type="Pfam" id="PF16672">
    <property type="entry name" value="LAMTOR5"/>
    <property type="match status" value="1"/>
</dbReference>
<dbReference type="GO" id="GO:0005085">
    <property type="term" value="F:guanyl-nucleotide exchange factor activity"/>
    <property type="evidence" value="ECO:0007669"/>
    <property type="project" value="TreeGrafter"/>
</dbReference>
<proteinExistence type="inferred from homology"/>
<keyword evidence="7" id="KW-1185">Reference proteome</keyword>
<organism evidence="7 8">
    <name type="scientific">Fopius arisanus</name>
    <dbReference type="NCBI Taxonomy" id="64838"/>
    <lineage>
        <taxon>Eukaryota</taxon>
        <taxon>Metazoa</taxon>
        <taxon>Ecdysozoa</taxon>
        <taxon>Arthropoda</taxon>
        <taxon>Hexapoda</taxon>
        <taxon>Insecta</taxon>
        <taxon>Pterygota</taxon>
        <taxon>Neoptera</taxon>
        <taxon>Endopterygota</taxon>
        <taxon>Hymenoptera</taxon>
        <taxon>Apocrita</taxon>
        <taxon>Ichneumonoidea</taxon>
        <taxon>Braconidae</taxon>
        <taxon>Opiinae</taxon>
        <taxon>Fopius</taxon>
    </lineage>
</organism>
<sequence>MEKNIERTLEQAKNVFGVTGCILADKAGLCLGTTGNVSTDSAGLIAAIASQAAKLEPGLDAPIVCLQNDSRQCLIQRQGPVVGAIFKDTSQ</sequence>
<keyword evidence="4" id="KW-0963">Cytoplasm</keyword>
<dbReference type="OrthoDB" id="76862at2759"/>
<protein>
    <recommendedName>
        <fullName evidence="6">Late endosomal/lysosomal adaptor and MAPK and MTOR activator 5</fullName>
    </recommendedName>
</protein>
<evidence type="ECO:0000313" key="7">
    <source>
        <dbReference type="Proteomes" id="UP000694866"/>
    </source>
</evidence>
<evidence type="ECO:0000256" key="6">
    <source>
        <dbReference type="ARBA" id="ARBA00032692"/>
    </source>
</evidence>
<dbReference type="PANTHER" id="PTHR13342">
    <property type="entry name" value="RAGULATOR COMPLEX PROTEIN LAMTOR5"/>
    <property type="match status" value="1"/>
</dbReference>
<evidence type="ECO:0000256" key="1">
    <source>
        <dbReference type="ARBA" id="ARBA00004371"/>
    </source>
</evidence>
<keyword evidence="5" id="KW-0458">Lysosome</keyword>
<dbReference type="InterPro" id="IPR024135">
    <property type="entry name" value="LAMTOR5"/>
</dbReference>
<dbReference type="GO" id="GO:0043066">
    <property type="term" value="P:negative regulation of apoptotic process"/>
    <property type="evidence" value="ECO:0007669"/>
    <property type="project" value="InterPro"/>
</dbReference>
<evidence type="ECO:0000313" key="8">
    <source>
        <dbReference type="RefSeq" id="XP_011311165.1"/>
    </source>
</evidence>
<evidence type="ECO:0000256" key="2">
    <source>
        <dbReference type="ARBA" id="ARBA00004496"/>
    </source>
</evidence>
<comment type="similarity">
    <text evidence="3">Belongs to the LAMTOR5 family.</text>
</comment>
<dbReference type="CTD" id="10542"/>
<gene>
    <name evidence="8" type="primary">Lamtor5</name>
</gene>
<dbReference type="Gene3D" id="3.30.450.30">
    <property type="entry name" value="Dynein light chain 2a, cytoplasmic"/>
    <property type="match status" value="1"/>
</dbReference>
<dbReference type="RefSeq" id="XP_011311165.1">
    <property type="nucleotide sequence ID" value="XM_011312863.1"/>
</dbReference>
<dbReference type="Proteomes" id="UP000694866">
    <property type="component" value="Unplaced"/>
</dbReference>
<dbReference type="GO" id="GO:0005764">
    <property type="term" value="C:lysosome"/>
    <property type="evidence" value="ECO:0007669"/>
    <property type="project" value="UniProtKB-SubCell"/>
</dbReference>
<name>A0A9R1TKL2_9HYME</name>
<dbReference type="GeneID" id="105271356"/>
<dbReference type="GO" id="GO:0071986">
    <property type="term" value="C:Ragulator complex"/>
    <property type="evidence" value="ECO:0007669"/>
    <property type="project" value="InterPro"/>
</dbReference>
<dbReference type="FunFam" id="3.30.450.30:FF:000005">
    <property type="entry name" value="Ragulator complex protein LAMTOR5 homolog"/>
    <property type="match status" value="1"/>
</dbReference>
<comment type="subcellular location">
    <subcellularLocation>
        <location evidence="2">Cytoplasm</location>
    </subcellularLocation>
    <subcellularLocation>
        <location evidence="1">Lysosome</location>
    </subcellularLocation>
</comment>
<dbReference type="GO" id="GO:0071230">
    <property type="term" value="P:cellular response to amino acid stimulus"/>
    <property type="evidence" value="ECO:0007669"/>
    <property type="project" value="TreeGrafter"/>
</dbReference>
<dbReference type="SUPFAM" id="SSF103196">
    <property type="entry name" value="Roadblock/LC7 domain"/>
    <property type="match status" value="1"/>
</dbReference>
<evidence type="ECO:0000256" key="3">
    <source>
        <dbReference type="ARBA" id="ARBA00007795"/>
    </source>
</evidence>
<evidence type="ECO:0000256" key="5">
    <source>
        <dbReference type="ARBA" id="ARBA00023228"/>
    </source>
</evidence>
<dbReference type="PANTHER" id="PTHR13342:SF2">
    <property type="entry name" value="RAGULATOR COMPLEX PROTEIN LAMTOR5"/>
    <property type="match status" value="1"/>
</dbReference>
<dbReference type="KEGG" id="fas:105271356"/>
<accession>A0A9R1TKL2</accession>
<dbReference type="AlphaFoldDB" id="A0A9R1TKL2"/>